<evidence type="ECO:0000256" key="5">
    <source>
        <dbReference type="SAM" id="MobiDB-lite"/>
    </source>
</evidence>
<dbReference type="InterPro" id="IPR011701">
    <property type="entry name" value="MFS"/>
</dbReference>
<feature type="compositionally biased region" description="Basic and acidic residues" evidence="5">
    <location>
        <begin position="33"/>
        <end position="44"/>
    </location>
</feature>
<keyword evidence="3 6" id="KW-1133">Transmembrane helix</keyword>
<protein>
    <recommendedName>
        <fullName evidence="7">Major facilitator superfamily (MFS) profile domain-containing protein</fullName>
    </recommendedName>
</protein>
<dbReference type="Pfam" id="PF07690">
    <property type="entry name" value="MFS_1"/>
    <property type="match status" value="1"/>
</dbReference>
<feature type="transmembrane region" description="Helical" evidence="6">
    <location>
        <begin position="248"/>
        <end position="268"/>
    </location>
</feature>
<dbReference type="PANTHER" id="PTHR23502:SF47">
    <property type="entry name" value="MAJOR FACILITATOR SUPERFAMILY (MFS) PROFILE DOMAIN-CONTAINING PROTEIN-RELATED"/>
    <property type="match status" value="1"/>
</dbReference>
<evidence type="ECO:0000259" key="7">
    <source>
        <dbReference type="PROSITE" id="PS50850"/>
    </source>
</evidence>
<dbReference type="InterPro" id="IPR036259">
    <property type="entry name" value="MFS_trans_sf"/>
</dbReference>
<dbReference type="PANTHER" id="PTHR23502">
    <property type="entry name" value="MAJOR FACILITATOR SUPERFAMILY"/>
    <property type="match status" value="1"/>
</dbReference>
<feature type="transmembrane region" description="Helical" evidence="6">
    <location>
        <begin position="92"/>
        <end position="112"/>
    </location>
</feature>
<evidence type="ECO:0000256" key="2">
    <source>
        <dbReference type="ARBA" id="ARBA00022692"/>
    </source>
</evidence>
<comment type="subcellular location">
    <subcellularLocation>
        <location evidence="1">Membrane</location>
        <topology evidence="1">Multi-pass membrane protein</topology>
    </subcellularLocation>
</comment>
<feature type="transmembrane region" description="Helical" evidence="6">
    <location>
        <begin position="363"/>
        <end position="383"/>
    </location>
</feature>
<feature type="transmembrane region" description="Helical" evidence="6">
    <location>
        <begin position="219"/>
        <end position="242"/>
    </location>
</feature>
<gene>
    <name evidence="8" type="ORF">Daus18300_013566</name>
</gene>
<evidence type="ECO:0000313" key="8">
    <source>
        <dbReference type="EMBL" id="KAL1848556.1"/>
    </source>
</evidence>
<feature type="transmembrane region" description="Helical" evidence="6">
    <location>
        <begin position="434"/>
        <end position="457"/>
    </location>
</feature>
<feature type="region of interest" description="Disordered" evidence="5">
    <location>
        <begin position="1"/>
        <end position="86"/>
    </location>
</feature>
<evidence type="ECO:0000313" key="9">
    <source>
        <dbReference type="Proteomes" id="UP001583177"/>
    </source>
</evidence>
<proteinExistence type="predicted"/>
<evidence type="ECO:0000256" key="3">
    <source>
        <dbReference type="ARBA" id="ARBA00022989"/>
    </source>
</evidence>
<dbReference type="SUPFAM" id="SSF103473">
    <property type="entry name" value="MFS general substrate transporter"/>
    <property type="match status" value="1"/>
</dbReference>
<comment type="caution">
    <text evidence="8">The sequence shown here is derived from an EMBL/GenBank/DDBJ whole genome shotgun (WGS) entry which is preliminary data.</text>
</comment>
<keyword evidence="4 6" id="KW-0472">Membrane</keyword>
<dbReference type="PROSITE" id="PS50850">
    <property type="entry name" value="MFS"/>
    <property type="match status" value="1"/>
</dbReference>
<feature type="transmembrane region" description="Helical" evidence="6">
    <location>
        <begin position="469"/>
        <end position="487"/>
    </location>
</feature>
<feature type="transmembrane region" description="Helical" evidence="6">
    <location>
        <begin position="154"/>
        <end position="175"/>
    </location>
</feature>
<dbReference type="Proteomes" id="UP001583177">
    <property type="component" value="Unassembled WGS sequence"/>
</dbReference>
<evidence type="ECO:0000256" key="1">
    <source>
        <dbReference type="ARBA" id="ARBA00004141"/>
    </source>
</evidence>
<dbReference type="Gene3D" id="1.20.1250.20">
    <property type="entry name" value="MFS general substrate transporter like domains"/>
    <property type="match status" value="1"/>
</dbReference>
<accession>A0ABR3VYL6</accession>
<organism evidence="8 9">
    <name type="scientific">Diaporthe australafricana</name>
    <dbReference type="NCBI Taxonomy" id="127596"/>
    <lineage>
        <taxon>Eukaryota</taxon>
        <taxon>Fungi</taxon>
        <taxon>Dikarya</taxon>
        <taxon>Ascomycota</taxon>
        <taxon>Pezizomycotina</taxon>
        <taxon>Sordariomycetes</taxon>
        <taxon>Sordariomycetidae</taxon>
        <taxon>Diaporthales</taxon>
        <taxon>Diaporthaceae</taxon>
        <taxon>Diaporthe</taxon>
    </lineage>
</organism>
<sequence length="532" mass="58032">METPISAAPTLAGDFTPPAGQPLSDATDSSQDTIRDPESGHGPREQQQQAAQPAEKAVHDDDGGGGNTNNIVDWDGPDDPERPRNWPARRKVPFVVVTCGMITCVSFGSSVFAPAEHVFAAAFGVPLVVGQLGVSLWILGFFAGPIFFGPTSEVFGHLLPLAVAMVGMAVFQVPVALGGSVATVLVCRFFAGAFGSGAFAVVSGTYFELYEPIPRGVALAASGMSINLGATVAPVAGAFLSYEANWRWTAWVTLIFAGVLCLAALFTVRETSSRKILQLKARRLRFETGNWALHAKSEETPIRLHDIVQRYLTKPVRIIVQEPILVILTAYLTLVYGILYLSFQAFPAAYQQRGWSVPVSDLPFLAVLLGVVSAFLTCSLYTLTYYKRRVVANHGMTEPEWRLPPMILGAGILPPSLFWFGWSGNVHWICQVIASYMIGYGLLLIFITGIVYLVDVYQHHANSAMSIHVIVRSLIACSFPLWANIMYDHLGIPWGTSLLAFLCILMLCAPVTFYFYGARIRSWSRFSVRSAI</sequence>
<reference evidence="8 9" key="1">
    <citation type="journal article" date="2024" name="IMA Fungus">
        <title>IMA Genome - F19 : A genome assembly and annotation guide to empower mycologists, including annotated draft genome sequences of Ceratocystis pirilliformis, Diaporthe australafricana, Fusarium ophioides, Paecilomyces lecythidis, and Sporothrix stenoceras.</title>
        <authorList>
            <person name="Aylward J."/>
            <person name="Wilson A.M."/>
            <person name="Visagie C.M."/>
            <person name="Spraker J."/>
            <person name="Barnes I."/>
            <person name="Buitendag C."/>
            <person name="Ceriani C."/>
            <person name="Del Mar Angel L."/>
            <person name="du Plessis D."/>
            <person name="Fuchs T."/>
            <person name="Gasser K."/>
            <person name="Kramer D."/>
            <person name="Li W."/>
            <person name="Munsamy K."/>
            <person name="Piso A."/>
            <person name="Price J.L."/>
            <person name="Sonnekus B."/>
            <person name="Thomas C."/>
            <person name="van der Nest A."/>
            <person name="van Dijk A."/>
            <person name="van Heerden A."/>
            <person name="van Vuuren N."/>
            <person name="Yilmaz N."/>
            <person name="Duong T.A."/>
            <person name="van der Merwe N.A."/>
            <person name="Wingfield M.J."/>
            <person name="Wingfield B.D."/>
        </authorList>
    </citation>
    <scope>NUCLEOTIDE SEQUENCE [LARGE SCALE GENOMIC DNA]</scope>
    <source>
        <strain evidence="8 9">CMW 18300</strain>
    </source>
</reference>
<evidence type="ECO:0000256" key="6">
    <source>
        <dbReference type="SAM" id="Phobius"/>
    </source>
</evidence>
<feature type="transmembrane region" description="Helical" evidence="6">
    <location>
        <begin position="324"/>
        <end position="343"/>
    </location>
</feature>
<dbReference type="EMBL" id="JAWRVE010000216">
    <property type="protein sequence ID" value="KAL1848556.1"/>
    <property type="molecule type" value="Genomic_DNA"/>
</dbReference>
<evidence type="ECO:0000256" key="4">
    <source>
        <dbReference type="ARBA" id="ARBA00023136"/>
    </source>
</evidence>
<keyword evidence="2 6" id="KW-0812">Transmembrane</keyword>
<feature type="transmembrane region" description="Helical" evidence="6">
    <location>
        <begin position="493"/>
        <end position="516"/>
    </location>
</feature>
<dbReference type="InterPro" id="IPR020846">
    <property type="entry name" value="MFS_dom"/>
</dbReference>
<feature type="domain" description="Major facilitator superfamily (MFS) profile" evidence="7">
    <location>
        <begin position="92"/>
        <end position="521"/>
    </location>
</feature>
<feature type="transmembrane region" description="Helical" evidence="6">
    <location>
        <begin position="403"/>
        <end position="422"/>
    </location>
</feature>
<name>A0ABR3VYL6_9PEZI</name>
<feature type="transmembrane region" description="Helical" evidence="6">
    <location>
        <begin position="181"/>
        <end position="207"/>
    </location>
</feature>
<feature type="transmembrane region" description="Helical" evidence="6">
    <location>
        <begin position="118"/>
        <end position="142"/>
    </location>
</feature>
<keyword evidence="9" id="KW-1185">Reference proteome</keyword>